<evidence type="ECO:0000313" key="2">
    <source>
        <dbReference type="Proteomes" id="UP000468531"/>
    </source>
</evidence>
<proteinExistence type="predicted"/>
<reference evidence="1 2" key="1">
    <citation type="journal article" date="2020" name="Arch. Microbiol.">
        <title>Bradyrhizobium uaiense sp. nov., a new highly efficient cowpea symbiont.</title>
        <authorList>
            <person name="Cabral Michel D."/>
            <person name="Azarias Guimaraes A."/>
            <person name="Martins da Costa E."/>
            <person name="Soares de Carvalho T."/>
            <person name="Balsanelli E."/>
            <person name="Willems A."/>
            <person name="Maltempi de Souza E."/>
            <person name="de Souza Moreira F.M."/>
        </authorList>
    </citation>
    <scope>NUCLEOTIDE SEQUENCE [LARGE SCALE GENOMIC DNA]</scope>
    <source>
        <strain evidence="1 2">UFLA 03-164</strain>
    </source>
</reference>
<sequence>MVYKFDPIHFDGTIFDLDETSVMVRGCYEFLRRNEPIPASYFPKKLTFQKATDVLPDMFHMSRDFLVFSERARGVIEDWAPGQIEFIPVACDAKPRIAATLSFDSAYYFVNILGRAQRILWYETPSRPFGPQDDGVERFGLTQNFHKWRLRDRSPGEPLIWHEEWWRDGNKEYRGHSEVLVDDALWRQLDANFPDQLHPMQADDD</sequence>
<dbReference type="EMBL" id="VKHP01000235">
    <property type="protein sequence ID" value="NEV01354.1"/>
    <property type="molecule type" value="Genomic_DNA"/>
</dbReference>
<evidence type="ECO:0000313" key="1">
    <source>
        <dbReference type="EMBL" id="NEV01354.1"/>
    </source>
</evidence>
<dbReference type="RefSeq" id="WP_163160856.1">
    <property type="nucleotide sequence ID" value="NZ_VKHP01000235.1"/>
</dbReference>
<accession>A0A6P1BT48</accession>
<comment type="caution">
    <text evidence="1">The sequence shown here is derived from an EMBL/GenBank/DDBJ whole genome shotgun (WGS) entry which is preliminary data.</text>
</comment>
<dbReference type="AlphaFoldDB" id="A0A6P1BT48"/>
<name>A0A6P1BT48_9BRAD</name>
<gene>
    <name evidence="1" type="ORF">FNJ47_37620</name>
</gene>
<protein>
    <submittedName>
        <fullName evidence="1">Uncharacterized protein</fullName>
    </submittedName>
</protein>
<keyword evidence="2" id="KW-1185">Reference proteome</keyword>
<dbReference type="Proteomes" id="UP000468531">
    <property type="component" value="Unassembled WGS sequence"/>
</dbReference>
<organism evidence="1 2">
    <name type="scientific">Bradyrhizobium uaiense</name>
    <dbReference type="NCBI Taxonomy" id="2594946"/>
    <lineage>
        <taxon>Bacteria</taxon>
        <taxon>Pseudomonadati</taxon>
        <taxon>Pseudomonadota</taxon>
        <taxon>Alphaproteobacteria</taxon>
        <taxon>Hyphomicrobiales</taxon>
        <taxon>Nitrobacteraceae</taxon>
        <taxon>Bradyrhizobium</taxon>
    </lineage>
</organism>